<accession>A0AC61RVR4</accession>
<reference evidence="1" key="1">
    <citation type="submission" date="2019-04" db="EMBL/GenBank/DDBJ databases">
        <title>Microbes associate with the intestines of laboratory mice.</title>
        <authorList>
            <person name="Navarre W."/>
            <person name="Wong E."/>
            <person name="Huang K."/>
            <person name="Tropini C."/>
            <person name="Ng K."/>
            <person name="Yu B."/>
        </authorList>
    </citation>
    <scope>NUCLEOTIDE SEQUENCE</scope>
    <source>
        <strain evidence="1">NM01_1-7b</strain>
    </source>
</reference>
<evidence type="ECO:0000313" key="2">
    <source>
        <dbReference type="Proteomes" id="UP000304953"/>
    </source>
</evidence>
<protein>
    <submittedName>
        <fullName evidence="1">Uncharacterized protein</fullName>
    </submittedName>
</protein>
<gene>
    <name evidence="1" type="ORF">E5329_13070</name>
</gene>
<name>A0AC61RVR4_9FIRM</name>
<proteinExistence type="predicted"/>
<keyword evidence="2" id="KW-1185">Reference proteome</keyword>
<sequence>MFRKMIKHLVNNAGLKVLSILLSVVLWMVVVKLADPDMTKTFSVSVDILNKDVVAEMGKVPDVVGETDIAVFYITGPRSYVEKMNGDDFNVTADLSQLDLRQDGDTKLVPIEISARKYDRYITINQRTVNLQITLEDLSEQKFVITAETTGTPAEGCAIGDVEVTPNLLNISGPESVVSRISRVSATINVDGVSDDVSDNVVPVLYDEDNKPITSDLLEMNQSAVTIRANILGTKSVPIRCQVSGTPAEGYEYRGLEYAPDSVLIKGEAEVLNSIGAINIPEDVINIDGAKEESEVSIDIKPYLAEAGVSLVDDTANQIAVRVLIEQKETKVFNIPVEKIQVTGLNRDYELSYSGSSVPVSVRALKEYMDTLEIGSISAALDVTDLEPGSHTIELTITLPGEQFEQTETVRVQITIEDKNAEPETEQDETQENAGGSEDEEDNGNGNDRNGNNSDSADRSTRDSN</sequence>
<dbReference type="Proteomes" id="UP000304953">
    <property type="component" value="Unassembled WGS sequence"/>
</dbReference>
<dbReference type="EMBL" id="SRYA01000024">
    <property type="protein sequence ID" value="TGY95770.1"/>
    <property type="molecule type" value="Genomic_DNA"/>
</dbReference>
<organism evidence="1 2">
    <name type="scientific">Petralouisia muris</name>
    <dbReference type="NCBI Taxonomy" id="3032872"/>
    <lineage>
        <taxon>Bacteria</taxon>
        <taxon>Bacillati</taxon>
        <taxon>Bacillota</taxon>
        <taxon>Clostridia</taxon>
        <taxon>Lachnospirales</taxon>
        <taxon>Lachnospiraceae</taxon>
        <taxon>Petralouisia</taxon>
    </lineage>
</organism>
<comment type="caution">
    <text evidence="1">The sequence shown here is derived from an EMBL/GenBank/DDBJ whole genome shotgun (WGS) entry which is preliminary data.</text>
</comment>
<evidence type="ECO:0000313" key="1">
    <source>
        <dbReference type="EMBL" id="TGY95770.1"/>
    </source>
</evidence>